<sequence length="54" mass="5714">MSSASSMIEQSSDLKRVLRCSLGELGSARICPNNSRSLSHSGSSTQSKLARSQS</sequence>
<organism evidence="2 3">
    <name type="scientific">Vibrio cholerae</name>
    <dbReference type="NCBI Taxonomy" id="666"/>
    <lineage>
        <taxon>Bacteria</taxon>
        <taxon>Pseudomonadati</taxon>
        <taxon>Pseudomonadota</taxon>
        <taxon>Gammaproteobacteria</taxon>
        <taxon>Vibrionales</taxon>
        <taxon>Vibrionaceae</taxon>
        <taxon>Vibrio</taxon>
    </lineage>
</organism>
<protein>
    <submittedName>
        <fullName evidence="2">Uncharacterized protein</fullName>
    </submittedName>
</protein>
<reference evidence="2 3" key="1">
    <citation type="submission" date="2015-07" db="EMBL/GenBank/DDBJ databases">
        <authorList>
            <consortium name="Pathogen Informatics"/>
        </authorList>
    </citation>
    <scope>NUCLEOTIDE SEQUENCE [LARGE SCALE GENOMIC DNA]</scope>
    <source>
        <strain evidence="2 3">A316</strain>
    </source>
</reference>
<accession>A0A655ZLT9</accession>
<gene>
    <name evidence="2" type="ORF">ERS013200_02139</name>
</gene>
<dbReference type="EMBL" id="CWQY01000013">
    <property type="protein sequence ID" value="CSC73709.1"/>
    <property type="molecule type" value="Genomic_DNA"/>
</dbReference>
<feature type="compositionally biased region" description="Low complexity" evidence="1">
    <location>
        <begin position="35"/>
        <end position="47"/>
    </location>
</feature>
<evidence type="ECO:0000313" key="2">
    <source>
        <dbReference type="EMBL" id="CSC73709.1"/>
    </source>
</evidence>
<evidence type="ECO:0000313" key="3">
    <source>
        <dbReference type="Proteomes" id="UP000041770"/>
    </source>
</evidence>
<dbReference type="Proteomes" id="UP000041770">
    <property type="component" value="Unassembled WGS sequence"/>
</dbReference>
<name>A0A655ZLT9_VIBCL</name>
<evidence type="ECO:0000256" key="1">
    <source>
        <dbReference type="SAM" id="MobiDB-lite"/>
    </source>
</evidence>
<proteinExistence type="predicted"/>
<dbReference type="AlphaFoldDB" id="A0A655ZLT9"/>
<feature type="region of interest" description="Disordered" evidence="1">
    <location>
        <begin position="28"/>
        <end position="54"/>
    </location>
</feature>